<dbReference type="Pfam" id="PF13302">
    <property type="entry name" value="Acetyltransf_3"/>
    <property type="match status" value="1"/>
</dbReference>
<geneLocation type="plasmid" evidence="2 3">
    <name>unnamed2</name>
</geneLocation>
<dbReference type="Proteomes" id="UP000013243">
    <property type="component" value="Plasmid unnamed2"/>
</dbReference>
<evidence type="ECO:0000313" key="3">
    <source>
        <dbReference type="Proteomes" id="UP000013243"/>
    </source>
</evidence>
<dbReference type="EMBL" id="CP015232">
    <property type="protein sequence ID" value="ANP43366.1"/>
    <property type="molecule type" value="Genomic_DNA"/>
</dbReference>
<gene>
    <name evidence="2" type="ORF">K529_021660</name>
</gene>
<evidence type="ECO:0000313" key="2">
    <source>
        <dbReference type="EMBL" id="ANP43366.1"/>
    </source>
</evidence>
<reference evidence="2 3" key="1">
    <citation type="journal article" date="2016" name="ISME J.">
        <title>Global occurrence and heterogeneity of the Roseobacter-clade species Ruegeria mobilis.</title>
        <authorList>
            <person name="Sonnenschein E."/>
            <person name="Gram L."/>
        </authorList>
    </citation>
    <scope>NUCLEOTIDE SEQUENCE [LARGE SCALE GENOMIC DNA]</scope>
    <source>
        <strain evidence="2 3">F1926</strain>
        <plasmid evidence="2 3">unnamed2</plasmid>
    </source>
</reference>
<protein>
    <recommendedName>
        <fullName evidence="1">N-acetyltransferase domain-containing protein</fullName>
    </recommendedName>
</protein>
<dbReference type="InterPro" id="IPR016181">
    <property type="entry name" value="Acyl_CoA_acyltransferase"/>
</dbReference>
<dbReference type="SUPFAM" id="SSF55729">
    <property type="entry name" value="Acyl-CoA N-acyltransferases (Nat)"/>
    <property type="match status" value="1"/>
</dbReference>
<sequence>MDLMTQIDDSRIEGVRLALRLAQPSDAAYIYGLRIDPTYNRYLSEVTGTVQDQEDWLRRYKEREAKGSEYYFVIERLADAQPCGLVRLYDFEADHFTWGSWILDQNKPAKAALESALLIYVQGFERLGLQKSVFDVRKNNERTLAFHNRFGAIETGRNALDVLFEYTRAQFEKDKAKHLEVLRKY</sequence>
<dbReference type="AlphaFoldDB" id="A0A1B1A9X6"/>
<feature type="domain" description="N-acetyltransferase" evidence="1">
    <location>
        <begin position="16"/>
        <end position="152"/>
    </location>
</feature>
<dbReference type="KEGG" id="rmb:K529_021660"/>
<dbReference type="Gene3D" id="3.40.630.30">
    <property type="match status" value="1"/>
</dbReference>
<proteinExistence type="predicted"/>
<organism evidence="2 3">
    <name type="scientific">Tritonibacter mobilis F1926</name>
    <dbReference type="NCBI Taxonomy" id="1265309"/>
    <lineage>
        <taxon>Bacteria</taxon>
        <taxon>Pseudomonadati</taxon>
        <taxon>Pseudomonadota</taxon>
        <taxon>Alphaproteobacteria</taxon>
        <taxon>Rhodobacterales</taxon>
        <taxon>Paracoccaceae</taxon>
        <taxon>Tritonibacter</taxon>
    </lineage>
</organism>
<name>A0A1B1A9X6_9RHOB</name>
<evidence type="ECO:0000259" key="1">
    <source>
        <dbReference type="Pfam" id="PF13302"/>
    </source>
</evidence>
<dbReference type="InterPro" id="IPR000182">
    <property type="entry name" value="GNAT_dom"/>
</dbReference>
<keyword evidence="2" id="KW-0614">Plasmid</keyword>
<dbReference type="GO" id="GO:0016747">
    <property type="term" value="F:acyltransferase activity, transferring groups other than amino-acyl groups"/>
    <property type="evidence" value="ECO:0007669"/>
    <property type="project" value="InterPro"/>
</dbReference>
<accession>A0A1B1A9X6</accession>